<feature type="domain" description="Peptidase MA-like" evidence="2">
    <location>
        <begin position="178"/>
        <end position="342"/>
    </location>
</feature>
<gene>
    <name evidence="3" type="ORF">SAMN04488025_1132</name>
</gene>
<reference evidence="4" key="1">
    <citation type="submission" date="2016-10" db="EMBL/GenBank/DDBJ databases">
        <authorList>
            <person name="Varghese N."/>
            <person name="Submissions S."/>
        </authorList>
    </citation>
    <scope>NUCLEOTIDE SEQUENCE [LARGE SCALE GENOMIC DNA]</scope>
    <source>
        <strain evidence="4">DSM 44945</strain>
    </source>
</reference>
<dbReference type="InterPro" id="IPR039568">
    <property type="entry name" value="Peptidase_MA-like_dom"/>
</dbReference>
<dbReference type="OrthoDB" id="57539at2"/>
<accession>A0A1I2NJN6</accession>
<dbReference type="EMBL" id="FOOK01000013">
    <property type="protein sequence ID" value="SFG03019.1"/>
    <property type="molecule type" value="Genomic_DNA"/>
</dbReference>
<evidence type="ECO:0000313" key="3">
    <source>
        <dbReference type="EMBL" id="SFG03019.1"/>
    </source>
</evidence>
<dbReference type="Pfam" id="PF13485">
    <property type="entry name" value="Peptidase_MA_2"/>
    <property type="match status" value="1"/>
</dbReference>
<proteinExistence type="predicted"/>
<name>A0A1I2NJN6_9BACL</name>
<dbReference type="RefSeq" id="WP_092037990.1">
    <property type="nucleotide sequence ID" value="NZ_FOOK01000013.1"/>
</dbReference>
<feature type="chain" id="PRO_5011710236" description="Peptidase MA-like domain-containing protein" evidence="1">
    <location>
        <begin position="24"/>
        <end position="402"/>
    </location>
</feature>
<keyword evidence="4" id="KW-1185">Reference proteome</keyword>
<feature type="signal peptide" evidence="1">
    <location>
        <begin position="1"/>
        <end position="23"/>
    </location>
</feature>
<dbReference type="Proteomes" id="UP000198661">
    <property type="component" value="Unassembled WGS sequence"/>
</dbReference>
<dbReference type="STRING" id="201973.SAMN04488025_1132"/>
<keyword evidence="1" id="KW-0732">Signal</keyword>
<evidence type="ECO:0000313" key="4">
    <source>
        <dbReference type="Proteomes" id="UP000198661"/>
    </source>
</evidence>
<evidence type="ECO:0000259" key="2">
    <source>
        <dbReference type="Pfam" id="PF13485"/>
    </source>
</evidence>
<sequence>MKRALLSLLVLLILSVAMSPAEASPACPKPADAVRKLVKEKEAAVNSGNQKRFLRVIHPERRTYLREQKRWFEDAVRYIDPGSFRMEVESVSPERPFRLRARIKQSYRKDGKTYSVKYFLRFERTEQGWKDSDLAFERMAAGDVIVFYTDPRLKRQAAVALDIVGRAVDAFHEKYSWVPAEAVEVKLYHHPELFRQSVKLSLPEWAAGWNEAGQAIKFVGALQMEDWEESFASGLVHEVTHKMVSERTGDNAAYWLQEGAAEYYQSRLLPGLFSASDEQRIDRPWRFAVLESLQLEKLPVKEASQYYAQSAALFRFLIERYGEEKMGEVFAVLRKYPTIDRGSADKIPELNRRTRAAFKKVLGKTMEQLEREWISEYREGTSRGEGVPVSKKLAIISGLTAP</sequence>
<dbReference type="AlphaFoldDB" id="A0A1I2NJN6"/>
<evidence type="ECO:0000256" key="1">
    <source>
        <dbReference type="SAM" id="SignalP"/>
    </source>
</evidence>
<protein>
    <recommendedName>
        <fullName evidence="2">Peptidase MA-like domain-containing protein</fullName>
    </recommendedName>
</protein>
<organism evidence="3 4">
    <name type="scientific">Planifilum fulgidum</name>
    <dbReference type="NCBI Taxonomy" id="201973"/>
    <lineage>
        <taxon>Bacteria</taxon>
        <taxon>Bacillati</taxon>
        <taxon>Bacillota</taxon>
        <taxon>Bacilli</taxon>
        <taxon>Bacillales</taxon>
        <taxon>Thermoactinomycetaceae</taxon>
        <taxon>Planifilum</taxon>
    </lineage>
</organism>